<dbReference type="SUPFAM" id="SSF111369">
    <property type="entry name" value="HlyD-like secretion proteins"/>
    <property type="match status" value="1"/>
</dbReference>
<dbReference type="GO" id="GO:0046914">
    <property type="term" value="F:transition metal ion binding"/>
    <property type="evidence" value="ECO:0007669"/>
    <property type="project" value="TreeGrafter"/>
</dbReference>
<dbReference type="InterPro" id="IPR006143">
    <property type="entry name" value="RND_pump_MFP"/>
</dbReference>
<name>A0A2A5MBZ9_9ENTR</name>
<dbReference type="Pfam" id="PF25954">
    <property type="entry name" value="Beta-barrel_RND_2"/>
    <property type="match status" value="1"/>
</dbReference>
<dbReference type="FunFam" id="2.40.420.20:FF:000003">
    <property type="entry name" value="Cation efflux system protein cusB"/>
    <property type="match status" value="1"/>
</dbReference>
<dbReference type="InterPro" id="IPR058792">
    <property type="entry name" value="Beta-barrel_RND_2"/>
</dbReference>
<evidence type="ECO:0000313" key="10">
    <source>
        <dbReference type="Proteomes" id="UP000217648"/>
    </source>
</evidence>
<dbReference type="Pfam" id="PF25869">
    <property type="entry name" value="3HB_CusB"/>
    <property type="match status" value="1"/>
</dbReference>
<organism evidence="9 10">
    <name type="scientific">Klebsiella quasipneumoniae</name>
    <dbReference type="NCBI Taxonomy" id="1463165"/>
    <lineage>
        <taxon>Bacteria</taxon>
        <taxon>Pseudomonadati</taxon>
        <taxon>Pseudomonadota</taxon>
        <taxon>Gammaproteobacteria</taxon>
        <taxon>Enterobacterales</taxon>
        <taxon>Enterobacteriaceae</taxon>
        <taxon>Klebsiella/Raoultella group</taxon>
        <taxon>Klebsiella</taxon>
        <taxon>Klebsiella pneumoniae complex</taxon>
    </lineage>
</organism>
<protein>
    <submittedName>
        <fullName evidence="9">Efflux transporter periplasmic adaptor subunit</fullName>
    </submittedName>
</protein>
<dbReference type="InterPro" id="IPR045800">
    <property type="entry name" value="HMBD"/>
</dbReference>
<evidence type="ECO:0000313" key="9">
    <source>
        <dbReference type="EMBL" id="PCM58439.1"/>
    </source>
</evidence>
<dbReference type="GO" id="GO:0060003">
    <property type="term" value="P:copper ion export"/>
    <property type="evidence" value="ECO:0007669"/>
    <property type="project" value="TreeGrafter"/>
</dbReference>
<keyword evidence="2" id="KW-0813">Transport</keyword>
<dbReference type="InterPro" id="IPR058790">
    <property type="entry name" value="BSH_CusB"/>
</dbReference>
<evidence type="ECO:0000259" key="7">
    <source>
        <dbReference type="Pfam" id="PF25919"/>
    </source>
</evidence>
<evidence type="ECO:0000259" key="6">
    <source>
        <dbReference type="Pfam" id="PF25869"/>
    </source>
</evidence>
<keyword evidence="4" id="KW-0406">Ion transport</keyword>
<dbReference type="InterPro" id="IPR051909">
    <property type="entry name" value="MFP_Cation_Efflux"/>
</dbReference>
<dbReference type="NCBIfam" id="TIGR01730">
    <property type="entry name" value="RND_mfp"/>
    <property type="match status" value="1"/>
</dbReference>
<dbReference type="Gene3D" id="6.10.140.730">
    <property type="match status" value="1"/>
</dbReference>
<evidence type="ECO:0000256" key="3">
    <source>
        <dbReference type="ARBA" id="ARBA00022729"/>
    </source>
</evidence>
<dbReference type="Pfam" id="PF25919">
    <property type="entry name" value="BSH_CusB"/>
    <property type="match status" value="1"/>
</dbReference>
<dbReference type="STRING" id="1463164.KQS06HV_240016"/>
<evidence type="ECO:0000256" key="1">
    <source>
        <dbReference type="ARBA" id="ARBA00009477"/>
    </source>
</evidence>
<gene>
    <name evidence="9" type="ORF">CP911_27545</name>
</gene>
<evidence type="ECO:0000256" key="4">
    <source>
        <dbReference type="ARBA" id="ARBA00023065"/>
    </source>
</evidence>
<sequence length="423" mass="46040">MASLTLKNTALILGSMAIGGALTAALYTWAAAPHDAAAAAPTAEQQRKVLFWYDPMYPNTRFDKPGKSPFMDMDLVPKYADEESAAAGAPGVRIDPTQTQNLGVKTAAVTRGPLRYAQTFPANISYNEYQYVIMQARAAGFINKVYPLTVGDKVQQGTPLLELTIPDWVEAQSEYLLLQETGGTATQVEGILERLRLAGMPDDDIRRLKATRKIQTRFTLKAPIDGVITAFDLRAGMNIAKDNVVAKIQGMDPVWVSVAVPESIAWLIKDASQFAIQVPAWPDKTFRISKWTILPSVDSATRTLQLRLQVNNPDEALKPGMNAYLQLTSESEPMLLIPSKALIDSGSEQRVITVDNEGRFVPKRVQVFHESNGVTAIRSGLQEGEKVVASGLFLIDSEANIAGALERMRAQAPDAVAPAAHAH</sequence>
<evidence type="ECO:0000259" key="8">
    <source>
        <dbReference type="Pfam" id="PF25954"/>
    </source>
</evidence>
<accession>A0A2A5MBZ9</accession>
<dbReference type="NCBIfam" id="NF007303">
    <property type="entry name" value="PRK09783.1"/>
    <property type="match status" value="1"/>
</dbReference>
<evidence type="ECO:0000256" key="2">
    <source>
        <dbReference type="ARBA" id="ARBA00022448"/>
    </source>
</evidence>
<dbReference type="GO" id="GO:0030288">
    <property type="term" value="C:outer membrane-bounded periplasmic space"/>
    <property type="evidence" value="ECO:0007669"/>
    <property type="project" value="TreeGrafter"/>
</dbReference>
<dbReference type="Proteomes" id="UP000217648">
    <property type="component" value="Unassembled WGS sequence"/>
</dbReference>
<proteinExistence type="inferred from homology"/>
<dbReference type="EMBL" id="NXHG01000037">
    <property type="protein sequence ID" value="PCM58439.1"/>
    <property type="molecule type" value="Genomic_DNA"/>
</dbReference>
<feature type="domain" description="CusB-like three alpha-helical bundle" evidence="6">
    <location>
        <begin position="167"/>
        <end position="216"/>
    </location>
</feature>
<feature type="domain" description="CusB-like barrel-sandwich hybrid" evidence="7">
    <location>
        <begin position="132"/>
        <end position="249"/>
    </location>
</feature>
<comment type="caution">
    <text evidence="9">The sequence shown here is derived from an EMBL/GenBank/DDBJ whole genome shotgun (WGS) entry which is preliminary data.</text>
</comment>
<keyword evidence="3" id="KW-0732">Signal</keyword>
<dbReference type="RefSeq" id="WP_096834039.1">
    <property type="nucleotide sequence ID" value="NZ_BILL01000014.1"/>
</dbReference>
<dbReference type="Gene3D" id="2.40.420.20">
    <property type="match status" value="1"/>
</dbReference>
<evidence type="ECO:0000259" key="5">
    <source>
        <dbReference type="Pfam" id="PF19335"/>
    </source>
</evidence>
<feature type="domain" description="Heavy metal binding" evidence="5">
    <location>
        <begin position="51"/>
        <end position="78"/>
    </location>
</feature>
<dbReference type="PANTHER" id="PTHR30097">
    <property type="entry name" value="CATION EFFLUX SYSTEM PROTEIN CUSB"/>
    <property type="match status" value="1"/>
</dbReference>
<dbReference type="Pfam" id="PF19335">
    <property type="entry name" value="HMBD"/>
    <property type="match status" value="1"/>
</dbReference>
<reference evidence="9 10" key="1">
    <citation type="submission" date="2017-09" db="EMBL/GenBank/DDBJ databases">
        <title>Mdr eskape-Ghana.</title>
        <authorList>
            <person name="Agyepong N."/>
            <person name="Janice J."/>
            <person name="Samuelsen O."/>
            <person name="Owusu-Ofori A."/>
            <person name="Sundsfjord A."/>
            <person name="Essack S."/>
            <person name="Pedersen T."/>
        </authorList>
    </citation>
    <scope>NUCLEOTIDE SEQUENCE [LARGE SCALE GENOMIC DNA]</scope>
    <source>
        <strain evidence="9 10">46</strain>
    </source>
</reference>
<dbReference type="AlphaFoldDB" id="A0A2A5MBZ9"/>
<dbReference type="PANTHER" id="PTHR30097:SF15">
    <property type="entry name" value="CATION EFFLUX SYSTEM PROTEIN CUSB"/>
    <property type="match status" value="1"/>
</dbReference>
<dbReference type="Gene3D" id="2.40.30.170">
    <property type="match status" value="1"/>
</dbReference>
<dbReference type="GO" id="GO:0015679">
    <property type="term" value="P:plasma membrane copper ion transport"/>
    <property type="evidence" value="ECO:0007669"/>
    <property type="project" value="TreeGrafter"/>
</dbReference>
<dbReference type="InterPro" id="IPR058791">
    <property type="entry name" value="3HB_CusB"/>
</dbReference>
<comment type="similarity">
    <text evidence="1">Belongs to the membrane fusion protein (MFP) (TC 8.A.1) family.</text>
</comment>
<dbReference type="GO" id="GO:0016020">
    <property type="term" value="C:membrane"/>
    <property type="evidence" value="ECO:0007669"/>
    <property type="project" value="InterPro"/>
</dbReference>
<dbReference type="GO" id="GO:0022857">
    <property type="term" value="F:transmembrane transporter activity"/>
    <property type="evidence" value="ECO:0007669"/>
    <property type="project" value="InterPro"/>
</dbReference>
<feature type="domain" description="CusB-like beta-barrel" evidence="8">
    <location>
        <begin position="253"/>
        <end position="330"/>
    </location>
</feature>